<feature type="domain" description="Beta-lactamase-related" evidence="4">
    <location>
        <begin position="30"/>
        <end position="346"/>
    </location>
</feature>
<dbReference type="PANTHER" id="PTHR46825">
    <property type="entry name" value="D-ALANYL-D-ALANINE-CARBOXYPEPTIDASE/ENDOPEPTIDASE AMPH"/>
    <property type="match status" value="1"/>
</dbReference>
<dbReference type="Proteomes" id="UP001378956">
    <property type="component" value="Unassembled WGS sequence"/>
</dbReference>
<dbReference type="Gene3D" id="3.40.710.10">
    <property type="entry name" value="DD-peptidase/beta-lactamase superfamily"/>
    <property type="match status" value="1"/>
</dbReference>
<evidence type="ECO:0000256" key="2">
    <source>
        <dbReference type="ARBA" id="ARBA00023136"/>
    </source>
</evidence>
<keyword evidence="2" id="KW-0472">Membrane</keyword>
<name>A0ABU8NRZ3_9SPHI</name>
<organism evidence="5 6">
    <name type="scientific">Pedobacter panaciterrae</name>
    <dbReference type="NCBI Taxonomy" id="363849"/>
    <lineage>
        <taxon>Bacteria</taxon>
        <taxon>Pseudomonadati</taxon>
        <taxon>Bacteroidota</taxon>
        <taxon>Sphingobacteriia</taxon>
        <taxon>Sphingobacteriales</taxon>
        <taxon>Sphingobacteriaceae</taxon>
        <taxon>Pedobacter</taxon>
    </lineage>
</organism>
<dbReference type="EC" id="3.-.-.-" evidence="5"/>
<dbReference type="InterPro" id="IPR001466">
    <property type="entry name" value="Beta-lactam-related"/>
</dbReference>
<dbReference type="SUPFAM" id="SSF56601">
    <property type="entry name" value="beta-lactamase/transpeptidase-like"/>
    <property type="match status" value="1"/>
</dbReference>
<evidence type="ECO:0000313" key="5">
    <source>
        <dbReference type="EMBL" id="MEJ2905030.1"/>
    </source>
</evidence>
<keyword evidence="3" id="KW-0732">Signal</keyword>
<keyword evidence="6" id="KW-1185">Reference proteome</keyword>
<proteinExistence type="predicted"/>
<gene>
    <name evidence="5" type="ORF">WAE58_21470</name>
</gene>
<keyword evidence="5" id="KW-0378">Hydrolase</keyword>
<dbReference type="InterPro" id="IPR050491">
    <property type="entry name" value="AmpC-like"/>
</dbReference>
<feature type="chain" id="PRO_5045648810" evidence="3">
    <location>
        <begin position="20"/>
        <end position="365"/>
    </location>
</feature>
<comment type="caution">
    <text evidence="5">The sequence shown here is derived from an EMBL/GenBank/DDBJ whole genome shotgun (WGS) entry which is preliminary data.</text>
</comment>
<dbReference type="InterPro" id="IPR012338">
    <property type="entry name" value="Beta-lactam/transpept-like"/>
</dbReference>
<accession>A0ABU8NRZ3</accession>
<evidence type="ECO:0000313" key="6">
    <source>
        <dbReference type="Proteomes" id="UP001378956"/>
    </source>
</evidence>
<dbReference type="Pfam" id="PF00144">
    <property type="entry name" value="Beta-lactamase"/>
    <property type="match status" value="1"/>
</dbReference>
<dbReference type="GO" id="GO:0016787">
    <property type="term" value="F:hydrolase activity"/>
    <property type="evidence" value="ECO:0007669"/>
    <property type="project" value="UniProtKB-KW"/>
</dbReference>
<evidence type="ECO:0000256" key="3">
    <source>
        <dbReference type="SAM" id="SignalP"/>
    </source>
</evidence>
<dbReference type="EMBL" id="JBBEUB010000009">
    <property type="protein sequence ID" value="MEJ2905030.1"/>
    <property type="molecule type" value="Genomic_DNA"/>
</dbReference>
<sequence>MKQILSVFILLFLFSPSRGQDLAHFADSIRVKNEIPELSYAAFTADSVLVKNVLGFRRSDVQNNETKANTDDYFHLGSNTKAITGFIAGYLVENKKISWATKFFTLFPEWKKDANPAFYEITLLDLLSHRAFIKPYNSGTEFQSLPKFTGTKDEQRKMFVKYLINNDALEKNNETYNYSNAGYSVATAMLEKASGKTWERLLDEVLSKKLHLNYKLGWPNRTDVNQPWGHWIENNKLTPLSPHTDYNLNLIEPAGDISMPISDYIKFVQLNLSGLRGKNNLLKSETYNYLHYGLKDYAIGWLNVNKPDKHSSEHAGSAGTFYCYTLINKDKNVAYIIMANSSTENALDGIFKLLEKLIKTVEKVK</sequence>
<dbReference type="PANTHER" id="PTHR46825:SF11">
    <property type="entry name" value="PENICILLIN-BINDING PROTEIN 4"/>
    <property type="match status" value="1"/>
</dbReference>
<protein>
    <submittedName>
        <fullName evidence="5">Serine hydrolase</fullName>
        <ecNumber evidence="5">3.-.-.-</ecNumber>
    </submittedName>
</protein>
<feature type="signal peptide" evidence="3">
    <location>
        <begin position="1"/>
        <end position="19"/>
    </location>
</feature>
<reference evidence="5 6" key="1">
    <citation type="submission" date="2024-03" db="EMBL/GenBank/DDBJ databases">
        <title>Sequence of Lycoming College Course Isolates.</title>
        <authorList>
            <person name="Plotts O."/>
            <person name="Newman J."/>
        </authorList>
    </citation>
    <scope>NUCLEOTIDE SEQUENCE [LARGE SCALE GENOMIC DNA]</scope>
    <source>
        <strain evidence="5 6">CJB-3</strain>
    </source>
</reference>
<comment type="subcellular location">
    <subcellularLocation>
        <location evidence="1">Membrane</location>
    </subcellularLocation>
</comment>
<evidence type="ECO:0000256" key="1">
    <source>
        <dbReference type="ARBA" id="ARBA00004370"/>
    </source>
</evidence>
<evidence type="ECO:0000259" key="4">
    <source>
        <dbReference type="Pfam" id="PF00144"/>
    </source>
</evidence>
<dbReference type="RefSeq" id="WP_172659067.1">
    <property type="nucleotide sequence ID" value="NZ_CBFGNQ010000018.1"/>
</dbReference>